<dbReference type="SMART" id="SM00267">
    <property type="entry name" value="GGDEF"/>
    <property type="match status" value="1"/>
</dbReference>
<feature type="domain" description="GGDEF" evidence="3">
    <location>
        <begin position="332"/>
        <end position="469"/>
    </location>
</feature>
<dbReference type="Pfam" id="PF00989">
    <property type="entry name" value="PAS"/>
    <property type="match status" value="1"/>
</dbReference>
<dbReference type="Pfam" id="PF00990">
    <property type="entry name" value="GGDEF"/>
    <property type="match status" value="1"/>
</dbReference>
<dbReference type="InterPro" id="IPR013767">
    <property type="entry name" value="PAS_fold"/>
</dbReference>
<dbReference type="GO" id="GO:0006355">
    <property type="term" value="P:regulation of DNA-templated transcription"/>
    <property type="evidence" value="ECO:0007669"/>
    <property type="project" value="InterPro"/>
</dbReference>
<dbReference type="Proteomes" id="UP000199495">
    <property type="component" value="Unassembled WGS sequence"/>
</dbReference>
<dbReference type="SMART" id="SM00052">
    <property type="entry name" value="EAL"/>
    <property type="match status" value="1"/>
</dbReference>
<dbReference type="InterPro" id="IPR035919">
    <property type="entry name" value="EAL_sf"/>
</dbReference>
<dbReference type="Gene3D" id="3.20.20.450">
    <property type="entry name" value="EAL domain"/>
    <property type="match status" value="1"/>
</dbReference>
<dbReference type="InterPro" id="IPR029787">
    <property type="entry name" value="Nucleotide_cyclase"/>
</dbReference>
<dbReference type="CDD" id="cd01948">
    <property type="entry name" value="EAL"/>
    <property type="match status" value="1"/>
</dbReference>
<evidence type="ECO:0000259" key="2">
    <source>
        <dbReference type="PROSITE" id="PS50883"/>
    </source>
</evidence>
<dbReference type="PANTHER" id="PTHR44757:SF2">
    <property type="entry name" value="BIOFILM ARCHITECTURE MAINTENANCE PROTEIN MBAA"/>
    <property type="match status" value="1"/>
</dbReference>
<dbReference type="InterPro" id="IPR001633">
    <property type="entry name" value="EAL_dom"/>
</dbReference>
<dbReference type="InterPro" id="IPR052155">
    <property type="entry name" value="Biofilm_reg_signaling"/>
</dbReference>
<dbReference type="STRING" id="440168.SAMN04487974_101438"/>
<dbReference type="CDD" id="cd01949">
    <property type="entry name" value="GGDEF"/>
    <property type="match status" value="1"/>
</dbReference>
<name>A0A1G7SD96_9HYPH</name>
<evidence type="ECO:0000256" key="1">
    <source>
        <dbReference type="SAM" id="Phobius"/>
    </source>
</evidence>
<keyword evidence="1" id="KW-0472">Membrane</keyword>
<organism evidence="4 5">
    <name type="scientific">Pelagibacterium luteolum</name>
    <dbReference type="NCBI Taxonomy" id="440168"/>
    <lineage>
        <taxon>Bacteria</taxon>
        <taxon>Pseudomonadati</taxon>
        <taxon>Pseudomonadota</taxon>
        <taxon>Alphaproteobacteria</taxon>
        <taxon>Hyphomicrobiales</taxon>
        <taxon>Devosiaceae</taxon>
        <taxon>Pelagibacterium</taxon>
    </lineage>
</organism>
<dbReference type="Pfam" id="PF00563">
    <property type="entry name" value="EAL"/>
    <property type="match status" value="1"/>
</dbReference>
<dbReference type="SUPFAM" id="SSF55073">
    <property type="entry name" value="Nucleotide cyclase"/>
    <property type="match status" value="1"/>
</dbReference>
<gene>
    <name evidence="4" type="ORF">SAMN04487974_101438</name>
</gene>
<sequence>MFLGTLASVLGALAGAFRADSTLLIVHAGLLALLLVSRDFNMRAFAKAKIDPTDLGAAQRWEKRALFFGYFAAVAYGSWVFSSIVFVNDSFAELVAITVTVAAMVGIVTRNYGHDRLMTVQILGMGGLMVLGLLLKGDIYHMLLASLFLPMLVSFRSLGKDVRNNLLNAVHDRVAASRLASQLDTALETMQHGLCMLDENGVIALANDRAQQTFAGIADGTWVGQTFSDLLDEAIAKRALPRSTAERLNRMIANQSGGKIIMKLSGDFHCEVTVSSRGDRTVLLLENVTARIRAQERINFMARYDGLTGLPNRTYFTEQVDADLAARQRTARPVLLAIVDLDDFKHINDTLGHLVGDKVLSETATRIQSVMNKNSRIGRFGGDEFVLYRSVDADTDTDSDSVEAEVSAILDAVAKPLTVKGERIDLRASIGYVVHTAEQVALDDLISRADLALYNAKAHGKGYHQVFEEVMDEEFRYRQRLKTDLADAIANNQLRVVYQPLVDLKTRQIAGCEALTRWTHPELGPIRPDVFISLAEEVGLVSAITDFVLKTATAECALWPDTLSVSVNVSARDLRGEGLPKSISRALSASGLAPCRLEIEVTETALIEERVIAAARLKELADRGIGIALDDFGTGYSSLSYLHEMPFTKLKIDRAFIADIATDPRSLKLMANVARLGKDLDLVLTAEGVETEAQLAVLANETEVDQVQGFLFGMPLPGPEIRALIARMTRDARGPDLRLAYSTSSVRD</sequence>
<dbReference type="SMART" id="SM00091">
    <property type="entry name" value="PAS"/>
    <property type="match status" value="1"/>
</dbReference>
<proteinExistence type="predicted"/>
<dbReference type="PROSITE" id="PS50883">
    <property type="entry name" value="EAL"/>
    <property type="match status" value="1"/>
</dbReference>
<dbReference type="Gene3D" id="3.30.450.20">
    <property type="entry name" value="PAS domain"/>
    <property type="match status" value="1"/>
</dbReference>
<evidence type="ECO:0000313" key="4">
    <source>
        <dbReference type="EMBL" id="SDG20874.1"/>
    </source>
</evidence>
<evidence type="ECO:0000313" key="5">
    <source>
        <dbReference type="Proteomes" id="UP000199495"/>
    </source>
</evidence>
<dbReference type="SUPFAM" id="SSF55785">
    <property type="entry name" value="PYP-like sensor domain (PAS domain)"/>
    <property type="match status" value="1"/>
</dbReference>
<dbReference type="InterPro" id="IPR043128">
    <property type="entry name" value="Rev_trsase/Diguanyl_cyclase"/>
</dbReference>
<dbReference type="InterPro" id="IPR035965">
    <property type="entry name" value="PAS-like_dom_sf"/>
</dbReference>
<dbReference type="Gene3D" id="3.30.70.270">
    <property type="match status" value="1"/>
</dbReference>
<accession>A0A1G7SD96</accession>
<keyword evidence="1" id="KW-1133">Transmembrane helix</keyword>
<dbReference type="EMBL" id="FNCS01000001">
    <property type="protein sequence ID" value="SDG20874.1"/>
    <property type="molecule type" value="Genomic_DNA"/>
</dbReference>
<keyword evidence="1" id="KW-0812">Transmembrane</keyword>
<protein>
    <submittedName>
        <fullName evidence="4">Diguanylate cyclase (GGDEF) domain-containing protein</fullName>
    </submittedName>
</protein>
<feature type="transmembrane region" description="Helical" evidence="1">
    <location>
        <begin position="116"/>
        <end position="134"/>
    </location>
</feature>
<feature type="domain" description="EAL" evidence="2">
    <location>
        <begin position="478"/>
        <end position="729"/>
    </location>
</feature>
<keyword evidence="5" id="KW-1185">Reference proteome</keyword>
<feature type="transmembrane region" description="Helical" evidence="1">
    <location>
        <begin position="67"/>
        <end position="85"/>
    </location>
</feature>
<dbReference type="AlphaFoldDB" id="A0A1G7SD96"/>
<feature type="transmembrane region" description="Helical" evidence="1">
    <location>
        <begin position="91"/>
        <end position="109"/>
    </location>
</feature>
<evidence type="ECO:0000259" key="3">
    <source>
        <dbReference type="PROSITE" id="PS50887"/>
    </source>
</evidence>
<reference evidence="4 5" key="1">
    <citation type="submission" date="2016-10" db="EMBL/GenBank/DDBJ databases">
        <authorList>
            <person name="de Groot N.N."/>
        </authorList>
    </citation>
    <scope>NUCLEOTIDE SEQUENCE [LARGE SCALE GENOMIC DNA]</scope>
    <source>
        <strain evidence="4 5">CGMCC 1.10267</strain>
    </source>
</reference>
<dbReference type="InterPro" id="IPR000014">
    <property type="entry name" value="PAS"/>
</dbReference>
<dbReference type="PANTHER" id="PTHR44757">
    <property type="entry name" value="DIGUANYLATE CYCLASE DGCP"/>
    <property type="match status" value="1"/>
</dbReference>
<dbReference type="NCBIfam" id="TIGR00254">
    <property type="entry name" value="GGDEF"/>
    <property type="match status" value="1"/>
</dbReference>
<dbReference type="InterPro" id="IPR000160">
    <property type="entry name" value="GGDEF_dom"/>
</dbReference>
<dbReference type="SUPFAM" id="SSF141868">
    <property type="entry name" value="EAL domain-like"/>
    <property type="match status" value="1"/>
</dbReference>
<dbReference type="PROSITE" id="PS50887">
    <property type="entry name" value="GGDEF"/>
    <property type="match status" value="1"/>
</dbReference>